<feature type="compositionally biased region" description="Basic and acidic residues" evidence="13">
    <location>
        <begin position="959"/>
        <end position="968"/>
    </location>
</feature>
<keyword evidence="6 11" id="KW-0067">ATP-binding</keyword>
<dbReference type="GO" id="GO:0030425">
    <property type="term" value="C:dendrite"/>
    <property type="evidence" value="ECO:0007669"/>
    <property type="project" value="UniProtKB-ARBA"/>
</dbReference>
<gene>
    <name evidence="17" type="primary">LOC117233031</name>
</gene>
<feature type="region of interest" description="Disordered" evidence="13">
    <location>
        <begin position="1710"/>
        <end position="1732"/>
    </location>
</feature>
<dbReference type="Pfam" id="PF00169">
    <property type="entry name" value="PH"/>
    <property type="match status" value="1"/>
</dbReference>
<dbReference type="InterPro" id="IPR019821">
    <property type="entry name" value="Kinesin_motor_CS"/>
</dbReference>
<evidence type="ECO:0000256" key="11">
    <source>
        <dbReference type="PROSITE-ProRule" id="PRU00283"/>
    </source>
</evidence>
<evidence type="ECO:0000256" key="3">
    <source>
        <dbReference type="ARBA" id="ARBA00022490"/>
    </source>
</evidence>
<feature type="region of interest" description="Disordered" evidence="13">
    <location>
        <begin position="593"/>
        <end position="612"/>
    </location>
</feature>
<dbReference type="InterPro" id="IPR001849">
    <property type="entry name" value="PH_domain"/>
</dbReference>
<dbReference type="GO" id="GO:0008582">
    <property type="term" value="P:regulation of synaptic assembly at neuromuscular junction"/>
    <property type="evidence" value="ECO:0007669"/>
    <property type="project" value="UniProtKB-ARBA"/>
</dbReference>
<evidence type="ECO:0000256" key="12">
    <source>
        <dbReference type="SAM" id="Coils"/>
    </source>
</evidence>
<dbReference type="GO" id="GO:0008017">
    <property type="term" value="F:microtubule binding"/>
    <property type="evidence" value="ECO:0007669"/>
    <property type="project" value="InterPro"/>
</dbReference>
<dbReference type="GO" id="GO:0003777">
    <property type="term" value="F:microtubule motor activity"/>
    <property type="evidence" value="ECO:0007669"/>
    <property type="project" value="InterPro"/>
</dbReference>
<dbReference type="GO" id="GO:0021700">
    <property type="term" value="P:developmental maturation"/>
    <property type="evidence" value="ECO:0007669"/>
    <property type="project" value="UniProtKB-ARBA"/>
</dbReference>
<evidence type="ECO:0000259" key="15">
    <source>
        <dbReference type="PROSITE" id="PS50067"/>
    </source>
</evidence>
<keyword evidence="5 11" id="KW-0547">Nucleotide-binding</keyword>
<dbReference type="SUPFAM" id="SSF49879">
    <property type="entry name" value="SMAD/FHA domain"/>
    <property type="match status" value="1"/>
</dbReference>
<evidence type="ECO:0000259" key="14">
    <source>
        <dbReference type="PROSITE" id="PS50003"/>
    </source>
</evidence>
<evidence type="ECO:0000256" key="2">
    <source>
        <dbReference type="ARBA" id="ARBA00020751"/>
    </source>
</evidence>
<organism evidence="16 17">
    <name type="scientific">Bombus vosnesenskii</name>
    <dbReference type="NCBI Taxonomy" id="207650"/>
    <lineage>
        <taxon>Eukaryota</taxon>
        <taxon>Metazoa</taxon>
        <taxon>Ecdysozoa</taxon>
        <taxon>Arthropoda</taxon>
        <taxon>Hexapoda</taxon>
        <taxon>Insecta</taxon>
        <taxon>Pterygota</taxon>
        <taxon>Neoptera</taxon>
        <taxon>Endopterygota</taxon>
        <taxon>Hymenoptera</taxon>
        <taxon>Apocrita</taxon>
        <taxon>Aculeata</taxon>
        <taxon>Apoidea</taxon>
        <taxon>Anthophila</taxon>
        <taxon>Apidae</taxon>
        <taxon>Bombus</taxon>
        <taxon>Pyrobombus</taxon>
    </lineage>
</organism>
<comment type="function">
    <text evidence="10">Required for presynaptic maturation, has a role in axonal transport of dense-core vesicles carrying synaptic vesicle precursors, components required for the morphological transformation of axonal growth cones to mature boutons.</text>
</comment>
<feature type="domain" description="PH" evidence="14">
    <location>
        <begin position="1598"/>
        <end position="1696"/>
    </location>
</feature>
<dbReference type="FunFam" id="3.40.850.10:FF:000004">
    <property type="entry name" value="Kinesin-like protein isoform 2"/>
    <property type="match status" value="1"/>
</dbReference>
<dbReference type="GO" id="GO:1904115">
    <property type="term" value="C:axon cytoplasm"/>
    <property type="evidence" value="ECO:0007669"/>
    <property type="project" value="GOC"/>
</dbReference>
<proteinExistence type="inferred from homology"/>
<comment type="similarity">
    <text evidence="11">Belongs to the TRAFAC class myosin-kinesin ATPase superfamily. Kinesin family.</text>
</comment>
<evidence type="ECO:0000256" key="10">
    <source>
        <dbReference type="ARBA" id="ARBA00056070"/>
    </source>
</evidence>
<dbReference type="InterPro" id="IPR032405">
    <property type="entry name" value="Kinesin_assoc"/>
</dbReference>
<evidence type="ECO:0000256" key="1">
    <source>
        <dbReference type="ARBA" id="ARBA00004245"/>
    </source>
</evidence>
<dbReference type="Gene3D" id="6.10.250.2520">
    <property type="match status" value="1"/>
</dbReference>
<dbReference type="Pfam" id="PF12423">
    <property type="entry name" value="KIF1B"/>
    <property type="match status" value="1"/>
</dbReference>
<keyword evidence="9" id="KW-0206">Cytoskeleton</keyword>
<dbReference type="InterPro" id="IPR001752">
    <property type="entry name" value="Kinesin_motor_dom"/>
</dbReference>
<dbReference type="Proteomes" id="UP000504631">
    <property type="component" value="Unplaced"/>
</dbReference>
<dbReference type="Gene3D" id="2.60.200.20">
    <property type="match status" value="1"/>
</dbReference>
<dbReference type="GO" id="GO:0010975">
    <property type="term" value="P:regulation of neuron projection development"/>
    <property type="evidence" value="ECO:0007669"/>
    <property type="project" value="UniProtKB-ARBA"/>
</dbReference>
<evidence type="ECO:0000313" key="17">
    <source>
        <dbReference type="RefSeq" id="XP_033348791.1"/>
    </source>
</evidence>
<dbReference type="GO" id="GO:0005874">
    <property type="term" value="C:microtubule"/>
    <property type="evidence" value="ECO:0007669"/>
    <property type="project" value="UniProtKB-KW"/>
</dbReference>
<dbReference type="PROSITE" id="PS00411">
    <property type="entry name" value="KINESIN_MOTOR_1"/>
    <property type="match status" value="1"/>
</dbReference>
<dbReference type="CDD" id="cd22705">
    <property type="entry name" value="FHA_KIF1"/>
    <property type="match status" value="1"/>
</dbReference>
<sequence length="1732" mass="197011">MSSVKVAVRVRPFNNREISREAQCIIEMSGNTTSILNPKAPPGSKDALKSFNYDYSYFSMDPNDANYSSQLMVYKDIGEEMLEHAFEGYNVCIFAYGQTGAGKSYTMMGKQEEGQEGIIPQICKDLFRKISRNSNECLKYSVEVSYMEIYCERVRDLLNPKNKGNLRVREHPLLGPYVEDLSKLAVMSYQDIHDLIDEGNKARTVAATNMNETSSRSHAVFTIFFTQQKQDSATGLVTEKVSKISLVDLAGSERADSTGAKGTRLKEGANINKSLTTLGKVISALAEIATKKKKKADFIPYRDSVLTWLLRENLGGNSKTAMIAAVSPADINYDETLSTLRYADRAKQIVCKAVVNEDANAKLIRELKEEIQKLRELLKQEGIDVQEGPDGKVTYEKKESRDEIVRATKREDDVKESRPRIPSHTTSTIAEEAVDQLQASEKLIAELNETWEEKLKRTEIIRLQREAVFAEMGVAVKEDGVTVGVFSPKKTPHLVNLNEDPLMSECLIYYIKDGFTRIGSAEANIPQDIQLCGPHILSEHCVFENHEGIITLIPKKGALIYVNGREVTEPIVLKTGSRVILGKNHVFRFNHPDQVRERREKGSPAETPGNGETVDWNFAQIELLEKQGIDLKAEMEKRLLALEEQFRKEKEEADQLFEEQRKNYEARIDALQRQVEEQSMTMSMYSSYTPEDFNNIEEDIFVNPLFDAESNWTEREFQLAAWAFRKWKYHQFTSLRDDLWGNAIFLKEANAISVELKKKVQFQFTLLTDTLYSPLPSDLLPVIDDEEEEERPFPRTIVAVEVQDTKNGATHYWTLDKLRQRLELMREMYHNEAELSPTSPDFNIESITGGDPFYDRFPWFRMVGRSFVYLSNLMYPVPLIHKVAIVNEKGDVKGYLRVAVQAVVEEENSEYSSGVRQSARISFEDDLFGNQKQNKRNTLLTQTLEKNRQILLHEERVVEGHNEQKEVKDEDDIGDADSGRGDSSVSSDMKEEDLPDHLQLGSEFTFRVTVLQAMGISTEYADIFCQFNFLHRHDEAFSTEPVKNTGKGCPPGFYHVQNITVTVTKSFLEYLKTQPIVFEVFGHYQQHPLHKDAKLEYVRQPPKRMLPPSIPISQPVRSPKFGSVLPSPSTSHVHAKYDVLVWFEICELAPNGEYVPSVVDHSDDLPCRGLFLLHQGIQRRIRITIVHEPASELRWKDVRELVVGRIRNTPEPEEEDNDSSVLSLGLFPGEYLEVPGDDRCMFRFEAAWDSSLHNSALLNRVTAYGEQIFMTISAYLELENCGRPAIITKDLSMIIYGRDARVGPRSLKHLFSGSYRNQEANRLSGVYELVLRRSSEAGSPGVQRRQRRVLDTSSTYVRGEENLHGWRPRGDSLIFDHQWELEKLTRLEEVERVRHTLLLREKLGIDKVSFCNKISHDFTKSEKEVCNMMAKATNETHASPVKLKRSTSKDVYEPWEMTEREKELATKYIKLIQGRIPSKEPILLSDVSPGEDTMADMTASMISSVISSSSQESVYERASDYLEQAAGIIVWSRSKSCILRLSSPERARLQELQESILASESANQPCTIAPAPLGSSSPSKENLVLYVPEVEEIRISPVIARKGYLNVLEHKTNGWKKRWVAVRRPYVLIFREEKDPVERALINLATAQVEYSEDQLAMVKVPNTFSVVTKHRGYLLQTLGDKEVYDWLYAINPLLAGQIRSKLARKGPATNLNNASPVGLVPPIDQQSNQNK</sequence>
<dbReference type="GO" id="GO:0040012">
    <property type="term" value="P:regulation of locomotion"/>
    <property type="evidence" value="ECO:0007669"/>
    <property type="project" value="UniProtKB-ARBA"/>
</dbReference>
<evidence type="ECO:0000256" key="13">
    <source>
        <dbReference type="SAM" id="MobiDB-lite"/>
    </source>
</evidence>
<evidence type="ECO:0000313" key="16">
    <source>
        <dbReference type="Proteomes" id="UP000504631"/>
    </source>
</evidence>
<dbReference type="PANTHER" id="PTHR47117">
    <property type="entry name" value="STAR-RELATED LIPID TRANSFER PROTEIN 9"/>
    <property type="match status" value="1"/>
</dbReference>
<dbReference type="GO" id="GO:0005524">
    <property type="term" value="F:ATP binding"/>
    <property type="evidence" value="ECO:0007669"/>
    <property type="project" value="UniProtKB-UniRule"/>
</dbReference>
<dbReference type="FunFam" id="2.60.200.20:FF:000001">
    <property type="entry name" value="Kinesin family member 1B"/>
    <property type="match status" value="1"/>
</dbReference>
<dbReference type="FunFam" id="2.30.29.30:FF:000204">
    <property type="entry name" value="kinesin-like protein unc-104 isoform X6"/>
    <property type="match status" value="1"/>
</dbReference>
<comment type="subcellular location">
    <subcellularLocation>
        <location evidence="1">Cytoplasm</location>
        <location evidence="1">Cytoskeleton</location>
    </subcellularLocation>
</comment>
<evidence type="ECO:0000256" key="8">
    <source>
        <dbReference type="ARBA" id="ARBA00023175"/>
    </source>
</evidence>
<dbReference type="GO" id="GO:0051222">
    <property type="term" value="P:positive regulation of protein transport"/>
    <property type="evidence" value="ECO:0007669"/>
    <property type="project" value="UniProtKB-ARBA"/>
</dbReference>
<dbReference type="Gene3D" id="3.40.850.10">
    <property type="entry name" value="Kinesin motor domain"/>
    <property type="match status" value="1"/>
</dbReference>
<feature type="binding site" evidence="11">
    <location>
        <begin position="97"/>
        <end position="104"/>
    </location>
    <ligand>
        <name>ATP</name>
        <dbReference type="ChEBI" id="CHEBI:30616"/>
    </ligand>
</feature>
<evidence type="ECO:0000256" key="9">
    <source>
        <dbReference type="ARBA" id="ARBA00023212"/>
    </source>
</evidence>
<evidence type="ECO:0000256" key="4">
    <source>
        <dbReference type="ARBA" id="ARBA00022701"/>
    </source>
</evidence>
<dbReference type="CDD" id="cd01365">
    <property type="entry name" value="KISc_KIF1A_KIF1B"/>
    <property type="match status" value="1"/>
</dbReference>
<dbReference type="InterPro" id="IPR027417">
    <property type="entry name" value="P-loop_NTPase"/>
</dbReference>
<feature type="compositionally biased region" description="Basic and acidic residues" evidence="13">
    <location>
        <begin position="593"/>
        <end position="603"/>
    </location>
</feature>
<dbReference type="InterPro" id="IPR022140">
    <property type="entry name" value="Kinesin-like_KIF1-typ"/>
</dbReference>
<dbReference type="InterPro" id="IPR022164">
    <property type="entry name" value="Kinesin-like"/>
</dbReference>
<dbReference type="SUPFAM" id="SSF50729">
    <property type="entry name" value="PH domain-like"/>
    <property type="match status" value="1"/>
</dbReference>
<feature type="domain" description="Kinesin motor" evidence="15">
    <location>
        <begin position="3"/>
        <end position="349"/>
    </location>
</feature>
<dbReference type="RefSeq" id="XP_033348791.1">
    <property type="nucleotide sequence ID" value="XM_033492900.1"/>
</dbReference>
<dbReference type="CDD" id="cd01233">
    <property type="entry name" value="PH_KIFIA_KIFIB"/>
    <property type="match status" value="1"/>
</dbReference>
<accession>A0A6J3K8G0</accession>
<dbReference type="SUPFAM" id="SSF52540">
    <property type="entry name" value="P-loop containing nucleoside triphosphate hydrolases"/>
    <property type="match status" value="1"/>
</dbReference>
<dbReference type="GO" id="GO:0098793">
    <property type="term" value="C:presynapse"/>
    <property type="evidence" value="ECO:0007669"/>
    <property type="project" value="UniProtKB-ARBA"/>
</dbReference>
<name>A0A6J3K8G0_9HYME</name>
<feature type="region of interest" description="Disordered" evidence="13">
    <location>
        <begin position="959"/>
        <end position="993"/>
    </location>
</feature>
<keyword evidence="8 11" id="KW-0505">Motor protein</keyword>
<dbReference type="Pfam" id="PF16183">
    <property type="entry name" value="Kinesin_assoc"/>
    <property type="match status" value="1"/>
</dbReference>
<feature type="coiled-coil region" evidence="12">
    <location>
        <begin position="632"/>
        <end position="681"/>
    </location>
</feature>
<dbReference type="GO" id="GO:0051960">
    <property type="term" value="P:regulation of nervous system development"/>
    <property type="evidence" value="ECO:0007669"/>
    <property type="project" value="UniProtKB-ARBA"/>
</dbReference>
<reference evidence="17" key="1">
    <citation type="submission" date="2025-08" db="UniProtKB">
        <authorList>
            <consortium name="RefSeq"/>
        </authorList>
    </citation>
    <scope>IDENTIFICATION</scope>
    <source>
        <tissue evidence="17">Muscle</tissue>
    </source>
</reference>
<dbReference type="InterPro" id="IPR008984">
    <property type="entry name" value="SMAD_FHA_dom_sf"/>
</dbReference>
<dbReference type="Pfam" id="PF12473">
    <property type="entry name" value="DUF3694"/>
    <property type="match status" value="1"/>
</dbReference>
<dbReference type="Pfam" id="PF00498">
    <property type="entry name" value="FHA"/>
    <property type="match status" value="1"/>
</dbReference>
<dbReference type="InterPro" id="IPR000253">
    <property type="entry name" value="FHA_dom"/>
</dbReference>
<evidence type="ECO:0000256" key="7">
    <source>
        <dbReference type="ARBA" id="ARBA00023054"/>
    </source>
</evidence>
<evidence type="ECO:0000256" key="6">
    <source>
        <dbReference type="ARBA" id="ARBA00022840"/>
    </source>
</evidence>
<dbReference type="InterPro" id="IPR011993">
    <property type="entry name" value="PH-like_dom_sf"/>
</dbReference>
<feature type="coiled-coil region" evidence="12">
    <location>
        <begin position="357"/>
        <end position="384"/>
    </location>
</feature>
<dbReference type="CTD" id="36876"/>
<dbReference type="SMART" id="SM00233">
    <property type="entry name" value="PH"/>
    <property type="match status" value="1"/>
</dbReference>
<dbReference type="PROSITE" id="PS50067">
    <property type="entry name" value="KINESIN_MOTOR_2"/>
    <property type="match status" value="1"/>
</dbReference>
<dbReference type="PROSITE" id="PS50003">
    <property type="entry name" value="PH_DOMAIN"/>
    <property type="match status" value="1"/>
</dbReference>
<keyword evidence="4" id="KW-0493">Microtubule</keyword>
<protein>
    <recommendedName>
        <fullName evidence="2">Kinesin-like protein unc-104</fullName>
    </recommendedName>
</protein>
<dbReference type="SMART" id="SM00129">
    <property type="entry name" value="KISc"/>
    <property type="match status" value="1"/>
</dbReference>
<dbReference type="GeneID" id="117233031"/>
<evidence type="ECO:0000256" key="5">
    <source>
        <dbReference type="ARBA" id="ARBA00022741"/>
    </source>
</evidence>
<dbReference type="InterPro" id="IPR049780">
    <property type="entry name" value="PH_KIFIA_KIFIB"/>
</dbReference>
<dbReference type="GO" id="GO:0016192">
    <property type="term" value="P:vesicle-mediated transport"/>
    <property type="evidence" value="ECO:0007669"/>
    <property type="project" value="UniProtKB-ARBA"/>
</dbReference>
<dbReference type="PRINTS" id="PR00380">
    <property type="entry name" value="KINESINHEAVY"/>
</dbReference>
<keyword evidence="7 12" id="KW-0175">Coiled coil</keyword>
<keyword evidence="3" id="KW-0963">Cytoplasm</keyword>
<dbReference type="Gene3D" id="2.30.29.30">
    <property type="entry name" value="Pleckstrin-homology domain (PH domain)/Phosphotyrosine-binding domain (PTB)"/>
    <property type="match status" value="1"/>
</dbReference>
<dbReference type="InterPro" id="IPR036961">
    <property type="entry name" value="Kinesin_motor_dom_sf"/>
</dbReference>
<dbReference type="Pfam" id="PF00225">
    <property type="entry name" value="Kinesin"/>
    <property type="match status" value="1"/>
</dbReference>
<keyword evidence="16" id="KW-1185">Reference proteome</keyword>
<dbReference type="PANTHER" id="PTHR47117:SF10">
    <property type="entry name" value="KINESIN-LIKE PROTEIN KIF1B"/>
    <property type="match status" value="1"/>
</dbReference>
<dbReference type="GO" id="GO:0048490">
    <property type="term" value="P:anterograde synaptic vesicle transport"/>
    <property type="evidence" value="ECO:0007669"/>
    <property type="project" value="UniProtKB-ARBA"/>
</dbReference>